<protein>
    <submittedName>
        <fullName evidence="1">Uncharacterized protein</fullName>
    </submittedName>
</protein>
<dbReference type="KEGG" id="rtg:NCTC13098_04707"/>
<name>A0A3P8J204_RAOTE</name>
<dbReference type="AlphaFoldDB" id="A0A3P8J204"/>
<sequence length="86" mass="9878">MLQDIECAVTQCRERWFVLSWFYQIAEANLCIIEIGDCCAQFPSQGGDNTLRTEKVIGINNQIFYSSADLDQLLWRRSKTTKRIGG</sequence>
<dbReference type="EMBL" id="LR131271">
    <property type="protein sequence ID" value="VDR28324.1"/>
    <property type="molecule type" value="Genomic_DNA"/>
</dbReference>
<evidence type="ECO:0000313" key="1">
    <source>
        <dbReference type="EMBL" id="VDR28324.1"/>
    </source>
</evidence>
<reference evidence="1 2" key="1">
    <citation type="submission" date="2018-12" db="EMBL/GenBank/DDBJ databases">
        <authorList>
            <consortium name="Pathogen Informatics"/>
        </authorList>
    </citation>
    <scope>NUCLEOTIDE SEQUENCE [LARGE SCALE GENOMIC DNA]</scope>
    <source>
        <strain evidence="1 2">NCTC13098</strain>
    </source>
</reference>
<dbReference type="Proteomes" id="UP000274346">
    <property type="component" value="Chromosome"/>
</dbReference>
<gene>
    <name evidence="1" type="ORF">NCTC13098_04707</name>
</gene>
<evidence type="ECO:0000313" key="2">
    <source>
        <dbReference type="Proteomes" id="UP000274346"/>
    </source>
</evidence>
<organism evidence="1 2">
    <name type="scientific">Raoultella terrigena</name>
    <name type="common">Klebsiella terrigena</name>
    <dbReference type="NCBI Taxonomy" id="577"/>
    <lineage>
        <taxon>Bacteria</taxon>
        <taxon>Pseudomonadati</taxon>
        <taxon>Pseudomonadota</taxon>
        <taxon>Gammaproteobacteria</taxon>
        <taxon>Enterobacterales</taxon>
        <taxon>Enterobacteriaceae</taxon>
        <taxon>Klebsiella/Raoultella group</taxon>
        <taxon>Raoultella</taxon>
    </lineage>
</organism>
<proteinExistence type="predicted"/>
<accession>A0A3P8J204</accession>